<gene>
    <name evidence="1" type="ORF">CCACVL1_17871</name>
</gene>
<protein>
    <submittedName>
        <fullName evidence="1">Uncharacterized protein</fullName>
    </submittedName>
</protein>
<dbReference type="AlphaFoldDB" id="A0A1R3HPC3"/>
<evidence type="ECO:0000313" key="2">
    <source>
        <dbReference type="Proteomes" id="UP000188268"/>
    </source>
</evidence>
<organism evidence="1 2">
    <name type="scientific">Corchorus capsularis</name>
    <name type="common">Jute</name>
    <dbReference type="NCBI Taxonomy" id="210143"/>
    <lineage>
        <taxon>Eukaryota</taxon>
        <taxon>Viridiplantae</taxon>
        <taxon>Streptophyta</taxon>
        <taxon>Embryophyta</taxon>
        <taxon>Tracheophyta</taxon>
        <taxon>Spermatophyta</taxon>
        <taxon>Magnoliopsida</taxon>
        <taxon>eudicotyledons</taxon>
        <taxon>Gunneridae</taxon>
        <taxon>Pentapetalae</taxon>
        <taxon>rosids</taxon>
        <taxon>malvids</taxon>
        <taxon>Malvales</taxon>
        <taxon>Malvaceae</taxon>
        <taxon>Grewioideae</taxon>
        <taxon>Apeibeae</taxon>
        <taxon>Corchorus</taxon>
    </lineage>
</organism>
<keyword evidence="2" id="KW-1185">Reference proteome</keyword>
<dbReference type="Gramene" id="OMO72277">
    <property type="protein sequence ID" value="OMO72277"/>
    <property type="gene ID" value="CCACVL1_17871"/>
</dbReference>
<comment type="caution">
    <text evidence="1">The sequence shown here is derived from an EMBL/GenBank/DDBJ whole genome shotgun (WGS) entry which is preliminary data.</text>
</comment>
<dbReference type="EMBL" id="AWWV01011453">
    <property type="protein sequence ID" value="OMO72277.1"/>
    <property type="molecule type" value="Genomic_DNA"/>
</dbReference>
<proteinExistence type="predicted"/>
<evidence type="ECO:0000313" key="1">
    <source>
        <dbReference type="EMBL" id="OMO72277.1"/>
    </source>
</evidence>
<name>A0A1R3HPC3_COCAP</name>
<accession>A0A1R3HPC3</accession>
<dbReference type="Proteomes" id="UP000188268">
    <property type="component" value="Unassembled WGS sequence"/>
</dbReference>
<sequence>MSTAGLFSLLTGSSAKNLPSSQIGRTQA</sequence>
<reference evidence="1 2" key="1">
    <citation type="submission" date="2013-09" db="EMBL/GenBank/DDBJ databases">
        <title>Corchorus capsularis genome sequencing.</title>
        <authorList>
            <person name="Alam M."/>
            <person name="Haque M.S."/>
            <person name="Islam M.S."/>
            <person name="Emdad E.M."/>
            <person name="Islam M.M."/>
            <person name="Ahmed B."/>
            <person name="Halim A."/>
            <person name="Hossen Q.M.M."/>
            <person name="Hossain M.Z."/>
            <person name="Ahmed R."/>
            <person name="Khan M.M."/>
            <person name="Islam R."/>
            <person name="Rashid M.M."/>
            <person name="Khan S.A."/>
            <person name="Rahman M.S."/>
            <person name="Alam M."/>
        </authorList>
    </citation>
    <scope>NUCLEOTIDE SEQUENCE [LARGE SCALE GENOMIC DNA]</scope>
    <source>
        <strain evidence="2">cv. CVL-1</strain>
        <tissue evidence="1">Whole seedling</tissue>
    </source>
</reference>